<feature type="compositionally biased region" description="Polar residues" evidence="5">
    <location>
        <begin position="608"/>
        <end position="619"/>
    </location>
</feature>
<evidence type="ECO:0000259" key="7">
    <source>
        <dbReference type="PROSITE" id="PS50865"/>
    </source>
</evidence>
<evidence type="ECO:0000256" key="2">
    <source>
        <dbReference type="ARBA" id="ARBA00022771"/>
    </source>
</evidence>
<evidence type="ECO:0000256" key="4">
    <source>
        <dbReference type="PROSITE-ProRule" id="PRU00134"/>
    </source>
</evidence>
<keyword evidence="3" id="KW-0862">Zinc</keyword>
<feature type="compositionally biased region" description="Basic and acidic residues" evidence="5">
    <location>
        <begin position="791"/>
        <end position="802"/>
    </location>
</feature>
<feature type="region of interest" description="Disordered" evidence="5">
    <location>
        <begin position="579"/>
        <end position="631"/>
    </location>
</feature>
<name>A0A1S3JIM0_LINAN</name>
<feature type="compositionally biased region" description="Basic residues" evidence="5">
    <location>
        <begin position="755"/>
        <end position="770"/>
    </location>
</feature>
<protein>
    <submittedName>
        <fullName evidence="9">Axoneme-associated protein mst101(2)</fullName>
    </submittedName>
</protein>
<dbReference type="GO" id="GO:0008270">
    <property type="term" value="F:zinc ion binding"/>
    <property type="evidence" value="ECO:0007669"/>
    <property type="project" value="UniProtKB-KW"/>
</dbReference>
<gene>
    <name evidence="9" type="primary">LOC106173595</name>
</gene>
<dbReference type="Pfam" id="PF01753">
    <property type="entry name" value="zf-MYND"/>
    <property type="match status" value="1"/>
</dbReference>
<keyword evidence="6" id="KW-1133">Transmembrane helix</keyword>
<keyword evidence="2 4" id="KW-0863">Zinc-finger</keyword>
<keyword evidence="6" id="KW-0472">Membrane</keyword>
<feature type="transmembrane region" description="Helical" evidence="6">
    <location>
        <begin position="44"/>
        <end position="62"/>
    </location>
</feature>
<reference evidence="9" key="1">
    <citation type="journal article" date="2015" name="Nat. Commun.">
        <title>The Lingula genome provides insights into brachiopod evolution and the origin of phosphate biomineralization.</title>
        <authorList>
            <person name="Luo Y.J."/>
            <person name="Takeuchi T."/>
            <person name="Koyanagi R."/>
            <person name="Yamada L."/>
            <person name="Kanda M."/>
            <person name="Khalturina M."/>
            <person name="Fujie M."/>
            <person name="Yamasaki S.I."/>
            <person name="Endo K."/>
            <person name="Satoh N."/>
        </authorList>
    </citation>
    <scope>NUCLEOTIDE SEQUENCE</scope>
</reference>
<dbReference type="PROSITE" id="PS50865">
    <property type="entry name" value="ZF_MYND_2"/>
    <property type="match status" value="1"/>
</dbReference>
<dbReference type="InterPro" id="IPR058430">
    <property type="entry name" value="DUF8117"/>
</dbReference>
<keyword evidence="1" id="KW-0479">Metal-binding</keyword>
<evidence type="ECO:0000256" key="6">
    <source>
        <dbReference type="SAM" id="Phobius"/>
    </source>
</evidence>
<keyword evidence="8" id="KW-1185">Reference proteome</keyword>
<dbReference type="InParanoid" id="A0A1S3JIM0"/>
<feature type="region of interest" description="Disordered" evidence="5">
    <location>
        <begin position="661"/>
        <end position="861"/>
    </location>
</feature>
<feature type="compositionally biased region" description="Basic and acidic residues" evidence="5">
    <location>
        <begin position="848"/>
        <end position="861"/>
    </location>
</feature>
<feature type="compositionally biased region" description="Acidic residues" evidence="5">
    <location>
        <begin position="803"/>
        <end position="814"/>
    </location>
</feature>
<feature type="compositionally biased region" description="Basic and acidic residues" evidence="5">
    <location>
        <begin position="620"/>
        <end position="631"/>
    </location>
</feature>
<dbReference type="Gene3D" id="6.10.140.2220">
    <property type="match status" value="1"/>
</dbReference>
<feature type="region of interest" description="Disordered" evidence="5">
    <location>
        <begin position="895"/>
        <end position="990"/>
    </location>
</feature>
<evidence type="ECO:0000256" key="5">
    <source>
        <dbReference type="SAM" id="MobiDB-lite"/>
    </source>
</evidence>
<evidence type="ECO:0000313" key="8">
    <source>
        <dbReference type="Proteomes" id="UP000085678"/>
    </source>
</evidence>
<feature type="domain" description="MYND-type" evidence="7">
    <location>
        <begin position="980"/>
        <end position="1028"/>
    </location>
</feature>
<dbReference type="AlphaFoldDB" id="A0A1S3JIM0"/>
<feature type="compositionally biased region" description="Basic residues" evidence="5">
    <location>
        <begin position="386"/>
        <end position="396"/>
    </location>
</feature>
<feature type="compositionally biased region" description="Basic and acidic residues" evidence="5">
    <location>
        <begin position="969"/>
        <end position="980"/>
    </location>
</feature>
<proteinExistence type="predicted"/>
<reference evidence="9" key="2">
    <citation type="submission" date="2025-08" db="UniProtKB">
        <authorList>
            <consortium name="RefSeq"/>
        </authorList>
    </citation>
    <scope>IDENTIFICATION</scope>
</reference>
<evidence type="ECO:0000313" key="9">
    <source>
        <dbReference type="RefSeq" id="XP_013410218.1"/>
    </source>
</evidence>
<keyword evidence="6" id="KW-0812">Transmembrane</keyword>
<feature type="compositionally biased region" description="Basic and acidic residues" evidence="5">
    <location>
        <begin position="911"/>
        <end position="943"/>
    </location>
</feature>
<accession>A0A1S3JIM0</accession>
<dbReference type="SUPFAM" id="SSF144232">
    <property type="entry name" value="HIT/MYND zinc finger-like"/>
    <property type="match status" value="1"/>
</dbReference>
<dbReference type="RefSeq" id="XP_013410218.1">
    <property type="nucleotide sequence ID" value="XM_013554764.1"/>
</dbReference>
<feature type="compositionally biased region" description="Basic and acidic residues" evidence="5">
    <location>
        <begin position="439"/>
        <end position="449"/>
    </location>
</feature>
<feature type="compositionally biased region" description="Basic and acidic residues" evidence="5">
    <location>
        <begin position="662"/>
        <end position="671"/>
    </location>
</feature>
<feature type="region of interest" description="Disordered" evidence="5">
    <location>
        <begin position="386"/>
        <end position="449"/>
    </location>
</feature>
<feature type="compositionally biased region" description="Basic and acidic residues" evidence="5">
    <location>
        <begin position="733"/>
        <end position="754"/>
    </location>
</feature>
<dbReference type="Proteomes" id="UP000085678">
    <property type="component" value="Unplaced"/>
</dbReference>
<organism evidence="8 9">
    <name type="scientific">Lingula anatina</name>
    <name type="common">Brachiopod</name>
    <name type="synonym">Lingula unguis</name>
    <dbReference type="NCBI Taxonomy" id="7574"/>
    <lineage>
        <taxon>Eukaryota</taxon>
        <taxon>Metazoa</taxon>
        <taxon>Spiralia</taxon>
        <taxon>Lophotrochozoa</taxon>
        <taxon>Brachiopoda</taxon>
        <taxon>Linguliformea</taxon>
        <taxon>Lingulata</taxon>
        <taxon>Lingulida</taxon>
        <taxon>Linguloidea</taxon>
        <taxon>Lingulidae</taxon>
        <taxon>Lingula</taxon>
    </lineage>
</organism>
<dbReference type="InterPro" id="IPR002893">
    <property type="entry name" value="Znf_MYND"/>
</dbReference>
<dbReference type="Pfam" id="PF26431">
    <property type="entry name" value="DUF8117"/>
    <property type="match status" value="1"/>
</dbReference>
<dbReference type="OrthoDB" id="432970at2759"/>
<dbReference type="KEGG" id="lak:106173595"/>
<feature type="compositionally biased region" description="Basic and acidic residues" evidence="5">
    <location>
        <begin position="681"/>
        <end position="712"/>
    </location>
</feature>
<feature type="compositionally biased region" description="Acidic residues" evidence="5">
    <location>
        <begin position="713"/>
        <end position="732"/>
    </location>
</feature>
<dbReference type="STRING" id="7574.A0A1S3JIM0"/>
<sequence>MRKIKLKDNDFSLFDNDISPNEYEFFQKHKEAFRRMWIDQGKKFWLRFVITFQSFSVHYGVIKEFPGKQDNYHEFIEEAFRYITEHYCEGKANMARNLVLDVVVVAQHRHSLQFLESKSYAKDPFYNKDTRDVFRRLFGSPGDKTSYVKVYFLLPLYIKFGGSVCHCLRRWLDAPETDPMDDTYWTPPKSESNYYKYVGQKEKPQTEVDHGRLVPVKPKYGLHSCYFFPDDYDIDVECYVQERLNGAYNKPLFVLDWAHGDPRFYKDPENPLYDPTAQPGTDWRDRIMFPDYYYFREYVHRKFGPATNVDNLLAYDFNASRLSGKPEVRTAEQLLRNAAELERRRLFERIQHGQTYEDYKNKKILKEKEIMKEKEKIEKEEAAKRKAAKKEKKKQAKLAQESEKNKVPCVSSGDDTTLPKQDDKGGNSPISSNQIGEAPVRKDWSNPTPEEIRRFDAIAKDLFVTPENGEPYMVIVGQDPFSDEPDPSGPCAMKLSKKVNKETGVMEINVEKTTSSGTVNEKHVKYFNKETLQMYKPSEVPEEMKKKYGEPASESFRLRGDLDYKMVSQLQQLDLNIPQEKPHTAVFKTGPSKDEEDEKKYGRKKKQQSGGVNITMTFNTEDKTVNTPERKKAFTEAVSDLMKNNMQEPVDLPKALLNRVEQSTRREQARERLRKKQNQKQMKDLKDKIEDCKQKIAEEEREKASEKDSESKELEDEDVESQDLEQDASPDDEAVKMRKATLEAAEKVYKEEQKLRKKKKKERQKQRKKTKAEGQPAEGGDACGSSGQGSRVDDGQTAKDNDQSVEDSDSEEGSGSEAGGGVGGADQQVGEDGQGDGQKMGKKKKKKEKDEAVMTLDEDTKQELVSKILDKAEKEKEEGNVIQFIRHMTEAGQLLMTGKVDPNNPAEVVDYEAKYTDDPKPKLESTVGEKESKEVKEKEREVTSESSEVAEDASNVRSNSPRTSSPNSEEEKRKNARKECASCGNREQTAKTYKKCQKCKQENVKNARYYCGRECQVKDWKIKHKVEHKESLLE</sequence>
<dbReference type="GeneID" id="106173595"/>
<evidence type="ECO:0000256" key="3">
    <source>
        <dbReference type="ARBA" id="ARBA00022833"/>
    </source>
</evidence>
<evidence type="ECO:0000256" key="1">
    <source>
        <dbReference type="ARBA" id="ARBA00022723"/>
    </source>
</evidence>
<feature type="compositionally biased region" description="Low complexity" evidence="5">
    <location>
        <begin position="955"/>
        <end position="967"/>
    </location>
</feature>